<dbReference type="AlphaFoldDB" id="A0A6C0GEJ4"/>
<dbReference type="InterPro" id="IPR000014">
    <property type="entry name" value="PAS"/>
</dbReference>
<dbReference type="RefSeq" id="WP_162442163.1">
    <property type="nucleotide sequence ID" value="NZ_CP048222.1"/>
</dbReference>
<sequence length="1054" mass="119526">MNNDYSIDLQQALLNELNKLQNKLLAGKGTPVTIILELTEYITEYTQSDYGFIIKVKHTGSYPSYQHIAAATSEQKTLTGTSVLPKQILPIDHCAVKALLDEVVNTNKALIHHEYPLTGVQGTELPVSANNLIAIPLAFEDTVLGVLVLLNDTCPYHLDTVSLLKPAISTCAAICMNMAGEASFNDSDLFSLLIENSSDILTILNSDGTIRYESPAFYKVFGYTKSQVIGKNVFSFIHSEDVDKVMNVFTKALLVSGENEPVECRFATASGEYIILEAIGNNMLSHEAIQGIIVTSRNITERKRIETELRNSKAHLSALVDAFPQADFLLDKDYKIIKLNALAKKYIRLVWKKEGGEGESMLNYSNPTDLPHFQNSFKRAYAGERISYERELRYANGLVLWFELQYMPVYNISGEIYAVSFIAYDITSRKKNELELSKLSLVAKHTDNAVIITDKNGIIEWVNEGFIRISGYSFEEAIGQKPGKLLQGPLTEPEKVNYMSQCIANGESFKTEIINYKKSGQPYWLSISVSPVYDENGNLSRFIAVESDISDRKELEQHKQQVEQSFYQAYNRLENYKNALDRSALISIKDLSGKLIHVNEFYCKISKYGRKELIGKHYSLVHAEYHSRAFYANMWQILQEGKLWRGEIKNQAKDGSFFWVDTIINPILNQQGKIIQYLTIMYEITDRKKAEEKIIESEAFLKDTQKAALIGNWEIRLPENKLIWSEATFLIYGLDIFKGTPTIEESYQYYHPDDYALLRNEAKLATQRCDSYNVDVRILLPDGTTKYVNIIGKPIVRPDGKLTRLRGTIMDIDDRKKNELRLAKQNEELTKLNTELDRFVYSVSHNLRAPLTSILGLINITKFSTESETHLKYLSLMEKSIHKLDATIHEINDYSRNARLEVEKEEIDFDKLFKGIIENHAYMEGASKINIELQVSASSGFYSDKSRLLVILNNLLSNAIKYHDLDKESPFIKIHVTIDSAGAHIFIGDNGLGIDSQYQERVFDMFFRASNQATGSGLGLYIVKESVSKLQGTITLQSEPDQGTSFTIILPHQQ</sequence>
<evidence type="ECO:0000256" key="4">
    <source>
        <dbReference type="ARBA" id="ARBA00022679"/>
    </source>
</evidence>
<dbReference type="EC" id="2.7.13.3" evidence="2"/>
<feature type="domain" description="Histidine kinase" evidence="6">
    <location>
        <begin position="842"/>
        <end position="1054"/>
    </location>
</feature>
<dbReference type="Pfam" id="PF08448">
    <property type="entry name" value="PAS_4"/>
    <property type="match status" value="1"/>
</dbReference>
<evidence type="ECO:0000256" key="5">
    <source>
        <dbReference type="ARBA" id="ARBA00022777"/>
    </source>
</evidence>
<dbReference type="InterPro" id="IPR003661">
    <property type="entry name" value="HisK_dim/P_dom"/>
</dbReference>
<gene>
    <name evidence="9" type="ORF">GXP67_05110</name>
</gene>
<dbReference type="InterPro" id="IPR035965">
    <property type="entry name" value="PAS-like_dom_sf"/>
</dbReference>
<evidence type="ECO:0000259" key="6">
    <source>
        <dbReference type="PROSITE" id="PS50109"/>
    </source>
</evidence>
<keyword evidence="4" id="KW-0808">Transferase</keyword>
<protein>
    <recommendedName>
        <fullName evidence="2">histidine kinase</fullName>
        <ecNumber evidence="2">2.7.13.3</ecNumber>
    </recommendedName>
</protein>
<dbReference type="SMART" id="SM00388">
    <property type="entry name" value="HisKA"/>
    <property type="match status" value="1"/>
</dbReference>
<dbReference type="InterPro" id="IPR005467">
    <property type="entry name" value="His_kinase_dom"/>
</dbReference>
<dbReference type="Pfam" id="PF13426">
    <property type="entry name" value="PAS_9"/>
    <property type="match status" value="1"/>
</dbReference>
<dbReference type="Pfam" id="PF00989">
    <property type="entry name" value="PAS"/>
    <property type="match status" value="1"/>
</dbReference>
<dbReference type="SUPFAM" id="SSF47384">
    <property type="entry name" value="Homodimeric domain of signal transducing histidine kinase"/>
    <property type="match status" value="1"/>
</dbReference>
<dbReference type="PROSITE" id="PS50112">
    <property type="entry name" value="PAS"/>
    <property type="match status" value="3"/>
</dbReference>
<dbReference type="PROSITE" id="PS50113">
    <property type="entry name" value="PAC"/>
    <property type="match status" value="5"/>
</dbReference>
<dbReference type="InterPro" id="IPR013656">
    <property type="entry name" value="PAS_4"/>
</dbReference>
<keyword evidence="10" id="KW-1185">Reference proteome</keyword>
<comment type="catalytic activity">
    <reaction evidence="1">
        <text>ATP + protein L-histidine = ADP + protein N-phospho-L-histidine.</text>
        <dbReference type="EC" id="2.7.13.3"/>
    </reaction>
</comment>
<dbReference type="Gene3D" id="3.30.450.20">
    <property type="entry name" value="PAS domain"/>
    <property type="match status" value="5"/>
</dbReference>
<evidence type="ECO:0000256" key="1">
    <source>
        <dbReference type="ARBA" id="ARBA00000085"/>
    </source>
</evidence>
<dbReference type="Pfam" id="PF08447">
    <property type="entry name" value="PAS_3"/>
    <property type="match status" value="2"/>
</dbReference>
<feature type="domain" description="PAC" evidence="8">
    <location>
        <begin position="260"/>
        <end position="311"/>
    </location>
</feature>
<feature type="domain" description="PAC" evidence="8">
    <location>
        <begin position="507"/>
        <end position="561"/>
    </location>
</feature>
<dbReference type="SMART" id="SM00387">
    <property type="entry name" value="HATPase_c"/>
    <property type="match status" value="1"/>
</dbReference>
<dbReference type="SUPFAM" id="SSF55785">
    <property type="entry name" value="PYP-like sensor domain (PAS domain)"/>
    <property type="match status" value="5"/>
</dbReference>
<dbReference type="InterPro" id="IPR013767">
    <property type="entry name" value="PAS_fold"/>
</dbReference>
<dbReference type="PRINTS" id="PR00344">
    <property type="entry name" value="BCTRLSENSOR"/>
</dbReference>
<evidence type="ECO:0000313" key="10">
    <source>
        <dbReference type="Proteomes" id="UP000480178"/>
    </source>
</evidence>
<keyword evidence="5" id="KW-0418">Kinase</keyword>
<evidence type="ECO:0000256" key="2">
    <source>
        <dbReference type="ARBA" id="ARBA00012438"/>
    </source>
</evidence>
<dbReference type="InterPro" id="IPR036097">
    <property type="entry name" value="HisK_dim/P_sf"/>
</dbReference>
<name>A0A6C0GEJ4_9BACT</name>
<dbReference type="SMART" id="SM00091">
    <property type="entry name" value="PAS"/>
    <property type="match status" value="4"/>
</dbReference>
<dbReference type="GO" id="GO:0000155">
    <property type="term" value="F:phosphorelay sensor kinase activity"/>
    <property type="evidence" value="ECO:0007669"/>
    <property type="project" value="InterPro"/>
</dbReference>
<dbReference type="PANTHER" id="PTHR43304:SF1">
    <property type="entry name" value="PAC DOMAIN-CONTAINING PROTEIN"/>
    <property type="match status" value="1"/>
</dbReference>
<evidence type="ECO:0000313" key="9">
    <source>
        <dbReference type="EMBL" id="QHT66090.1"/>
    </source>
</evidence>
<evidence type="ECO:0000256" key="3">
    <source>
        <dbReference type="ARBA" id="ARBA00022553"/>
    </source>
</evidence>
<dbReference type="InterPro" id="IPR036890">
    <property type="entry name" value="HATPase_C_sf"/>
</dbReference>
<dbReference type="Pfam" id="PF02518">
    <property type="entry name" value="HATPase_c"/>
    <property type="match status" value="1"/>
</dbReference>
<dbReference type="InterPro" id="IPR052162">
    <property type="entry name" value="Sensor_kinase/Photoreceptor"/>
</dbReference>
<dbReference type="KEGG" id="rhoz:GXP67_05110"/>
<evidence type="ECO:0000259" key="7">
    <source>
        <dbReference type="PROSITE" id="PS50112"/>
    </source>
</evidence>
<accession>A0A6C0GEJ4</accession>
<dbReference type="PROSITE" id="PS50109">
    <property type="entry name" value="HIS_KIN"/>
    <property type="match status" value="1"/>
</dbReference>
<dbReference type="InterPro" id="IPR000700">
    <property type="entry name" value="PAS-assoc_C"/>
</dbReference>
<dbReference type="PANTHER" id="PTHR43304">
    <property type="entry name" value="PHYTOCHROME-LIKE PROTEIN CPH1"/>
    <property type="match status" value="1"/>
</dbReference>
<dbReference type="Proteomes" id="UP000480178">
    <property type="component" value="Chromosome"/>
</dbReference>
<evidence type="ECO:0000259" key="8">
    <source>
        <dbReference type="PROSITE" id="PS50113"/>
    </source>
</evidence>
<feature type="domain" description="PAS" evidence="7">
    <location>
        <begin position="572"/>
        <end position="641"/>
    </location>
</feature>
<feature type="domain" description="PAC" evidence="8">
    <location>
        <begin position="644"/>
        <end position="696"/>
    </location>
</feature>
<dbReference type="InterPro" id="IPR004358">
    <property type="entry name" value="Sig_transdc_His_kin-like_C"/>
</dbReference>
<keyword evidence="3" id="KW-0597">Phosphoprotein</keyword>
<dbReference type="Gene3D" id="1.10.287.130">
    <property type="match status" value="1"/>
</dbReference>
<dbReference type="SUPFAM" id="SSF55874">
    <property type="entry name" value="ATPase domain of HSP90 chaperone/DNA topoisomerase II/histidine kinase"/>
    <property type="match status" value="1"/>
</dbReference>
<feature type="domain" description="PAC" evidence="8">
    <location>
        <begin position="386"/>
        <end position="438"/>
    </location>
</feature>
<reference evidence="9 10" key="1">
    <citation type="submission" date="2020-01" db="EMBL/GenBank/DDBJ databases">
        <authorList>
            <person name="Kim M.K."/>
        </authorList>
    </citation>
    <scope>NUCLEOTIDE SEQUENCE [LARGE SCALE GENOMIC DNA]</scope>
    <source>
        <strain evidence="9 10">172606-1</strain>
    </source>
</reference>
<proteinExistence type="predicted"/>
<dbReference type="InterPro" id="IPR003594">
    <property type="entry name" value="HATPase_dom"/>
</dbReference>
<dbReference type="CDD" id="cd00130">
    <property type="entry name" value="PAS"/>
    <property type="match status" value="5"/>
</dbReference>
<feature type="domain" description="PAC" evidence="8">
    <location>
        <begin position="772"/>
        <end position="824"/>
    </location>
</feature>
<dbReference type="EMBL" id="CP048222">
    <property type="protein sequence ID" value="QHT66090.1"/>
    <property type="molecule type" value="Genomic_DNA"/>
</dbReference>
<dbReference type="GO" id="GO:0006355">
    <property type="term" value="P:regulation of DNA-templated transcription"/>
    <property type="evidence" value="ECO:0007669"/>
    <property type="project" value="InterPro"/>
</dbReference>
<dbReference type="NCBIfam" id="TIGR00229">
    <property type="entry name" value="sensory_box"/>
    <property type="match status" value="4"/>
</dbReference>
<feature type="domain" description="PAS" evidence="7">
    <location>
        <begin position="435"/>
        <end position="480"/>
    </location>
</feature>
<dbReference type="SMART" id="SM00086">
    <property type="entry name" value="PAC"/>
    <property type="match status" value="5"/>
</dbReference>
<dbReference type="CDD" id="cd00082">
    <property type="entry name" value="HisKA"/>
    <property type="match status" value="1"/>
</dbReference>
<dbReference type="Pfam" id="PF00512">
    <property type="entry name" value="HisKA"/>
    <property type="match status" value="1"/>
</dbReference>
<dbReference type="InterPro" id="IPR001610">
    <property type="entry name" value="PAC"/>
</dbReference>
<feature type="domain" description="PAS" evidence="7">
    <location>
        <begin position="186"/>
        <end position="256"/>
    </location>
</feature>
<dbReference type="Gene3D" id="3.30.565.10">
    <property type="entry name" value="Histidine kinase-like ATPase, C-terminal domain"/>
    <property type="match status" value="1"/>
</dbReference>
<dbReference type="InterPro" id="IPR013655">
    <property type="entry name" value="PAS_fold_3"/>
</dbReference>
<organism evidence="9 10">
    <name type="scientific">Rhodocytophaga rosea</name>
    <dbReference type="NCBI Taxonomy" id="2704465"/>
    <lineage>
        <taxon>Bacteria</taxon>
        <taxon>Pseudomonadati</taxon>
        <taxon>Bacteroidota</taxon>
        <taxon>Cytophagia</taxon>
        <taxon>Cytophagales</taxon>
        <taxon>Rhodocytophagaceae</taxon>
        <taxon>Rhodocytophaga</taxon>
    </lineage>
</organism>
<dbReference type="Gene3D" id="2.10.70.100">
    <property type="match status" value="1"/>
</dbReference>